<accession>A0A3D9LLU1</accession>
<dbReference type="InterPro" id="IPR002068">
    <property type="entry name" value="A-crystallin/Hsp20_dom"/>
</dbReference>
<dbReference type="PROSITE" id="PS01031">
    <property type="entry name" value="SHSP"/>
    <property type="match status" value="1"/>
</dbReference>
<name>A0A3D9LLU1_9FLAO</name>
<comment type="caution">
    <text evidence="4">The sequence shown here is derived from an EMBL/GenBank/DDBJ whole genome shotgun (WGS) entry which is preliminary data.</text>
</comment>
<dbReference type="InterPro" id="IPR008978">
    <property type="entry name" value="HSP20-like_chaperone"/>
</dbReference>
<comment type="similarity">
    <text evidence="1 2">Belongs to the small heat shock protein (HSP20) family.</text>
</comment>
<proteinExistence type="inferred from homology"/>
<sequence length="82" mass="9724">MFFFNNHFFEEDSLMPAMNVKDHEKDFEIEFVASGVSKKDFEVSINENILNICGKRKKLKKRKKTTLVKNLVITFKRSLQRP</sequence>
<reference evidence="4 5" key="1">
    <citation type="submission" date="2018-07" db="EMBL/GenBank/DDBJ databases">
        <title>Genomic Encyclopedia of Type Strains, Phase III (KMG-III): the genomes of soil and plant-associated and newly described type strains.</title>
        <authorList>
            <person name="Whitman W."/>
        </authorList>
    </citation>
    <scope>NUCLEOTIDE SEQUENCE [LARGE SCALE GENOMIC DNA]</scope>
    <source>
        <strain evidence="4 5">CECT 7948</strain>
    </source>
</reference>
<evidence type="ECO:0000313" key="5">
    <source>
        <dbReference type="Proteomes" id="UP000256919"/>
    </source>
</evidence>
<evidence type="ECO:0000313" key="4">
    <source>
        <dbReference type="EMBL" id="REE07730.1"/>
    </source>
</evidence>
<dbReference type="AlphaFoldDB" id="A0A3D9LLU1"/>
<dbReference type="Proteomes" id="UP000256919">
    <property type="component" value="Unassembled WGS sequence"/>
</dbReference>
<evidence type="ECO:0000256" key="2">
    <source>
        <dbReference type="RuleBase" id="RU003616"/>
    </source>
</evidence>
<keyword evidence="5" id="KW-1185">Reference proteome</keyword>
<organism evidence="4 5">
    <name type="scientific">Winogradskyella pacifica</name>
    <dbReference type="NCBI Taxonomy" id="664642"/>
    <lineage>
        <taxon>Bacteria</taxon>
        <taxon>Pseudomonadati</taxon>
        <taxon>Bacteroidota</taxon>
        <taxon>Flavobacteriia</taxon>
        <taxon>Flavobacteriales</taxon>
        <taxon>Flavobacteriaceae</taxon>
        <taxon>Winogradskyella</taxon>
    </lineage>
</organism>
<gene>
    <name evidence="4" type="ORF">DFQ09_11160</name>
</gene>
<dbReference type="OrthoDB" id="9814487at2"/>
<evidence type="ECO:0000256" key="1">
    <source>
        <dbReference type="PROSITE-ProRule" id="PRU00285"/>
    </source>
</evidence>
<dbReference type="Pfam" id="PF00011">
    <property type="entry name" value="HSP20"/>
    <property type="match status" value="1"/>
</dbReference>
<dbReference type="SUPFAM" id="SSF49764">
    <property type="entry name" value="HSP20-like chaperones"/>
    <property type="match status" value="1"/>
</dbReference>
<evidence type="ECO:0000259" key="3">
    <source>
        <dbReference type="PROSITE" id="PS01031"/>
    </source>
</evidence>
<protein>
    <submittedName>
        <fullName evidence="4">Hsp20/alpha crystallin family protein</fullName>
    </submittedName>
</protein>
<dbReference type="CDD" id="cd06464">
    <property type="entry name" value="ACD_sHsps-like"/>
    <property type="match status" value="1"/>
</dbReference>
<feature type="domain" description="SHSP" evidence="3">
    <location>
        <begin position="9"/>
        <end position="82"/>
    </location>
</feature>
<dbReference type="Gene3D" id="2.60.40.790">
    <property type="match status" value="1"/>
</dbReference>
<dbReference type="EMBL" id="QREI01000011">
    <property type="protein sequence ID" value="REE07730.1"/>
    <property type="molecule type" value="Genomic_DNA"/>
</dbReference>